<dbReference type="EMDB" id="EMD-26768"/>
<name>Q9YFF4_AERPE</name>
<evidence type="ECO:0007829" key="4">
    <source>
        <dbReference type="PDB" id="7UTE"/>
    </source>
</evidence>
<feature type="domain" description="Globin-sensor" evidence="1">
    <location>
        <begin position="22"/>
        <end position="194"/>
    </location>
</feature>
<proteinExistence type="evidence at protein level"/>
<protein>
    <submittedName>
        <fullName evidence="2">Protogloblin ApPgb</fullName>
    </submittedName>
</protein>
<dbReference type="eggNOG" id="arCOG04078">
    <property type="taxonomic scope" value="Archaea"/>
</dbReference>
<evidence type="ECO:0007829" key="6">
    <source>
        <dbReference type="PDB" id="8EUN"/>
    </source>
</evidence>
<dbReference type="EMDB" id="EMD-28616"/>
<dbReference type="GO" id="GO:0020037">
    <property type="term" value="F:heme binding"/>
    <property type="evidence" value="ECO:0007669"/>
    <property type="project" value="InterPro"/>
</dbReference>
<dbReference type="PDB" id="8EUN">
    <property type="method" value="EM"/>
    <property type="resolution" value="2.50 A"/>
    <property type="chains" value="A/B=1-195"/>
</dbReference>
<dbReference type="RefSeq" id="WP_010865637.1">
    <property type="nucleotide sequence ID" value="NC_000854.2"/>
</dbReference>
<dbReference type="EMDB" id="EMD-28615"/>
<dbReference type="SMR" id="Q9YFF4"/>
<keyword evidence="3" id="KW-1185">Reference proteome</keyword>
<dbReference type="PDB" id="7UTE">
    <property type="method" value="EM"/>
    <property type="resolution" value="2.10 A"/>
    <property type="chains" value="A/B/C/D=1-195"/>
</dbReference>
<organism evidence="2 3">
    <name type="scientific">Aeropyrum pernix (strain ATCC 700893 / DSM 11879 / JCM 9820 / NBRC 100138 / K1)</name>
    <dbReference type="NCBI Taxonomy" id="272557"/>
    <lineage>
        <taxon>Archaea</taxon>
        <taxon>Thermoproteota</taxon>
        <taxon>Thermoprotei</taxon>
        <taxon>Desulfurococcales</taxon>
        <taxon>Desulfurococcaceae</taxon>
        <taxon>Aeropyrum</taxon>
    </lineage>
</organism>
<dbReference type="PATRIC" id="fig|272557.25.peg.222"/>
<dbReference type="PIRSF" id="PIRSF014300">
    <property type="entry name" value="Protoglobin"/>
    <property type="match status" value="1"/>
</dbReference>
<dbReference type="InterPro" id="IPR012292">
    <property type="entry name" value="Globin/Proto"/>
</dbReference>
<evidence type="ECO:0000313" key="2">
    <source>
        <dbReference type="EMBL" id="BAA79242.1"/>
    </source>
</evidence>
<dbReference type="AlphaFoldDB" id="Q9YFF4"/>
<dbReference type="EMBL" id="BA000002">
    <property type="protein sequence ID" value="BAA79242.1"/>
    <property type="molecule type" value="Genomic_DNA"/>
</dbReference>
<dbReference type="PIR" id="F72718">
    <property type="entry name" value="F72718"/>
</dbReference>
<sequence length="195" mass="22849">MTPSDIPGYDYGRVEKSPITDLEFDLLKKTVMLGEKDVMYLKKACDVLKDQVDEILDLWYGWVASNEHLIYYFSNPDTGEPIKEYLERVRARFGAWILDTTCRDYNREWLDYQYEVGLRHHRSKKGVTDGVRTVPHIPLRYLIAFIYPITATIKPFLAKKGGSPEDIEGMYNAWFKSVVLQVAIWSHPYTKENDW</sequence>
<dbReference type="InterPro" id="IPR044398">
    <property type="entry name" value="Globin-sensor_dom"/>
</dbReference>
<dbReference type="Gene3D" id="1.10.490.10">
    <property type="entry name" value="Globins"/>
    <property type="match status" value="1"/>
</dbReference>
<dbReference type="InterPro" id="IPR009050">
    <property type="entry name" value="Globin-like_sf"/>
</dbReference>
<dbReference type="InterPro" id="IPR012102">
    <property type="entry name" value="Protoglobin"/>
</dbReference>
<dbReference type="GO" id="GO:0019825">
    <property type="term" value="F:oxygen binding"/>
    <property type="evidence" value="ECO:0007669"/>
    <property type="project" value="InterPro"/>
</dbReference>
<reference evidence="5 6" key="3">
    <citation type="journal article" date="2023" name="J. Am. Chem. Soc.">
        <title>MicroED Structure of a Protoglobin Reactive Carbene Intermediate.</title>
        <authorList>
            <person name="Danelius E."/>
            <person name="Porter N.J."/>
            <person name="Unge J."/>
            <person name="Arnold F.H."/>
            <person name="Gonen T."/>
        </authorList>
    </citation>
    <scope>STRUCTURE BY ELECTRON MICROSCOPY (2.10 ANGSTROMS) OF 6-195</scope>
</reference>
<dbReference type="Pfam" id="PF11563">
    <property type="entry name" value="Protoglobin"/>
    <property type="match status" value="1"/>
</dbReference>
<dbReference type="KEGG" id="ape:APE_0287"/>
<evidence type="ECO:0007829" key="5">
    <source>
        <dbReference type="PDB" id="8EUM"/>
    </source>
</evidence>
<dbReference type="CDD" id="cd12124">
    <property type="entry name" value="Pgbs"/>
    <property type="match status" value="1"/>
</dbReference>
<reference evidence="4" key="2">
    <citation type="journal article" date="2022" name="J. Am. Chem. Soc.">
        <title>Biocatalytic Carbene Transfer Using Diazirines.</title>
        <authorList>
            <person name="Porter N.J."/>
            <person name="Danelius E."/>
            <person name="Gonen T."/>
            <person name="Arnold F.H."/>
        </authorList>
    </citation>
    <scope>STRUCTURE BY ELECTRON MICROSCOPY (2.10 ANGSTROMS)</scope>
</reference>
<dbReference type="SUPFAM" id="SSF46458">
    <property type="entry name" value="Globin-like"/>
    <property type="match status" value="1"/>
</dbReference>
<gene>
    <name evidence="2" type="ordered locus">APE_0287</name>
</gene>
<dbReference type="EnsemblBacteria" id="BAA79242">
    <property type="protein sequence ID" value="BAA79242"/>
    <property type="gene ID" value="APE_0287"/>
</dbReference>
<reference evidence="2 3" key="1">
    <citation type="journal article" date="1999" name="DNA Res.">
        <title>Complete genome sequence of an aerobic hyper-thermophilic crenarchaeon, Aeropyrum pernix K1.</title>
        <authorList>
            <person name="Kawarabayasi Y."/>
            <person name="Hino Y."/>
            <person name="Horikawa H."/>
            <person name="Yamazaki S."/>
            <person name="Haikawa Y."/>
            <person name="Jin-no K."/>
            <person name="Takahashi M."/>
            <person name="Sekine M."/>
            <person name="Baba S."/>
            <person name="Ankai A."/>
            <person name="Kosugi H."/>
            <person name="Hosoyama A."/>
            <person name="Fukui S."/>
            <person name="Nagai Y."/>
            <person name="Nishijima K."/>
            <person name="Nakazawa H."/>
            <person name="Takamiya M."/>
            <person name="Masuda S."/>
            <person name="Funahashi T."/>
            <person name="Tanaka T."/>
            <person name="Kudoh Y."/>
            <person name="Yamazaki J."/>
            <person name="Kushida N."/>
            <person name="Oguchi A."/>
            <person name="Aoki K."/>
            <person name="Kubota K."/>
            <person name="Nakamura Y."/>
            <person name="Nomura N."/>
            <person name="Sako Y."/>
            <person name="Kikuchi H."/>
        </authorList>
    </citation>
    <scope>NUCLEOTIDE SEQUENCE [LARGE SCALE GENOMIC DNA]</scope>
    <source>
        <strain evidence="3">ATCC 700893 / DSM 11879 / JCM 9820 / NBRC 100138 / K1</strain>
    </source>
</reference>
<dbReference type="PDB" id="8EUM">
    <property type="method" value="EM"/>
    <property type="resolution" value="2.10 A"/>
    <property type="chains" value="A/B/C/D=6-195"/>
</dbReference>
<evidence type="ECO:0000313" key="3">
    <source>
        <dbReference type="Proteomes" id="UP000002518"/>
    </source>
</evidence>
<evidence type="ECO:0000259" key="1">
    <source>
        <dbReference type="Pfam" id="PF11563"/>
    </source>
</evidence>
<keyword evidence="4 5" id="KW-0002">3D-structure</keyword>
<accession>Q9YFF4</accession>
<dbReference type="Proteomes" id="UP000002518">
    <property type="component" value="Chromosome"/>
</dbReference>
<dbReference type="GeneID" id="1444514"/>